<dbReference type="Pfam" id="PF01066">
    <property type="entry name" value="CDP-OH_P_transf"/>
    <property type="match status" value="1"/>
</dbReference>
<keyword evidence="13" id="KW-1208">Phospholipid metabolism</keyword>
<dbReference type="GO" id="GO:0003882">
    <property type="term" value="F:CDP-diacylglycerol-serine O-phosphatidyltransferase activity"/>
    <property type="evidence" value="ECO:0007669"/>
    <property type="project" value="UniProtKB-EC"/>
</dbReference>
<dbReference type="InterPro" id="IPR050324">
    <property type="entry name" value="CDP-alcohol_PTase-I"/>
</dbReference>
<reference evidence="18" key="1">
    <citation type="journal article" date="2019" name="Int. J. Syst. Evol. Microbiol.">
        <title>The Global Catalogue of Microorganisms (GCM) 10K type strain sequencing project: providing services to taxonomists for standard genome sequencing and annotation.</title>
        <authorList>
            <consortium name="The Broad Institute Genomics Platform"/>
            <consortium name="The Broad Institute Genome Sequencing Center for Infectious Disease"/>
            <person name="Wu L."/>
            <person name="Ma J."/>
        </authorList>
    </citation>
    <scope>NUCLEOTIDE SEQUENCE [LARGE SCALE GENOMIC DNA]</scope>
    <source>
        <strain evidence="18">KCTC 42953</strain>
    </source>
</reference>
<gene>
    <name evidence="17" type="primary">pssA</name>
    <name evidence="17" type="ORF">ACFODZ_02785</name>
</gene>
<dbReference type="InterPro" id="IPR000462">
    <property type="entry name" value="CDP-OH_P_trans"/>
</dbReference>
<protein>
    <recommendedName>
        <fullName evidence="5">CDP-diacylglycerol--serine O-phosphatidyltransferase</fullName>
        <ecNumber evidence="4">2.7.8.8</ecNumber>
    </recommendedName>
    <alternativeName>
        <fullName evidence="14">Phosphatidylserine synthase</fullName>
    </alternativeName>
</protein>
<evidence type="ECO:0000313" key="17">
    <source>
        <dbReference type="EMBL" id="MFC3193160.1"/>
    </source>
</evidence>
<dbReference type="RefSeq" id="WP_077409809.1">
    <property type="nucleotide sequence ID" value="NZ_JBHRTS010000001.1"/>
</dbReference>
<feature type="transmembrane region" description="Helical" evidence="16">
    <location>
        <begin position="224"/>
        <end position="243"/>
    </location>
</feature>
<sequence length="267" mass="29522">MSKLDNAKRKGIYLLPNLFTTGALFAGYYSIIAAIQGKFEMACLSIFIAALLDALDGRVARLTNTQSEFGEQYDSLSDLVSFGVAPSLLMFNWSLYHLTAVSPVMGKIGWLAAFIYAVCGALRLARFNTQIGVTDKAYFQGLPSPAAAAVLSSFVWISVDLEISGETLKYFVLPLTIIAGLLMVSRIRYYSFKTIPFKENVSFIWILLLVLVFVLLTIKTAWVLFVVFGCYALSGIILTTVSIKQKRAQKKRAKNKGETTLETDESE</sequence>
<evidence type="ECO:0000256" key="4">
    <source>
        <dbReference type="ARBA" id="ARBA00013174"/>
    </source>
</evidence>
<dbReference type="PANTHER" id="PTHR14269:SF61">
    <property type="entry name" value="CDP-DIACYLGLYCEROL--SERINE O-PHOSPHATIDYLTRANSFERASE"/>
    <property type="match status" value="1"/>
</dbReference>
<dbReference type="InterPro" id="IPR004533">
    <property type="entry name" value="CDP-diaglyc--ser_O-PTrfase"/>
</dbReference>
<dbReference type="InterPro" id="IPR043130">
    <property type="entry name" value="CDP-OH_PTrfase_TM_dom"/>
</dbReference>
<keyword evidence="11 16" id="KW-0472">Membrane</keyword>
<feature type="transmembrane region" description="Helical" evidence="16">
    <location>
        <begin position="201"/>
        <end position="218"/>
    </location>
</feature>
<keyword evidence="9 16" id="KW-1133">Transmembrane helix</keyword>
<keyword evidence="10" id="KW-0443">Lipid metabolism</keyword>
<dbReference type="PANTHER" id="PTHR14269">
    <property type="entry name" value="CDP-DIACYLGLYCEROL--GLYCEROL-3-PHOSPHATE 3-PHOSPHATIDYLTRANSFERASE-RELATED"/>
    <property type="match status" value="1"/>
</dbReference>
<evidence type="ECO:0000256" key="9">
    <source>
        <dbReference type="ARBA" id="ARBA00022989"/>
    </source>
</evidence>
<dbReference type="InterPro" id="IPR048254">
    <property type="entry name" value="CDP_ALCOHOL_P_TRANSF_CS"/>
</dbReference>
<feature type="transmembrane region" description="Helical" evidence="16">
    <location>
        <begin position="137"/>
        <end position="159"/>
    </location>
</feature>
<dbReference type="Proteomes" id="UP001595533">
    <property type="component" value="Unassembled WGS sequence"/>
</dbReference>
<keyword evidence="7 15" id="KW-0808">Transferase</keyword>
<keyword evidence="6" id="KW-0444">Lipid biosynthesis</keyword>
<dbReference type="Gene3D" id="1.20.120.1760">
    <property type="match status" value="1"/>
</dbReference>
<organism evidence="17 18">
    <name type="scientific">Marinicella sediminis</name>
    <dbReference type="NCBI Taxonomy" id="1792834"/>
    <lineage>
        <taxon>Bacteria</taxon>
        <taxon>Pseudomonadati</taxon>
        <taxon>Pseudomonadota</taxon>
        <taxon>Gammaproteobacteria</taxon>
        <taxon>Lysobacterales</taxon>
        <taxon>Marinicellaceae</taxon>
        <taxon>Marinicella</taxon>
    </lineage>
</organism>
<evidence type="ECO:0000256" key="1">
    <source>
        <dbReference type="ARBA" id="ARBA00000287"/>
    </source>
</evidence>
<evidence type="ECO:0000256" key="8">
    <source>
        <dbReference type="ARBA" id="ARBA00022692"/>
    </source>
</evidence>
<keyword evidence="12" id="KW-0594">Phospholipid biosynthesis</keyword>
<evidence type="ECO:0000256" key="16">
    <source>
        <dbReference type="SAM" id="Phobius"/>
    </source>
</evidence>
<feature type="transmembrane region" description="Helical" evidence="16">
    <location>
        <begin position="171"/>
        <end position="189"/>
    </location>
</feature>
<accession>A0ABV7J4T2</accession>
<dbReference type="PROSITE" id="PS00379">
    <property type="entry name" value="CDP_ALCOHOL_P_TRANSF"/>
    <property type="match status" value="1"/>
</dbReference>
<dbReference type="EMBL" id="JBHRTS010000001">
    <property type="protein sequence ID" value="MFC3193160.1"/>
    <property type="molecule type" value="Genomic_DNA"/>
</dbReference>
<evidence type="ECO:0000313" key="18">
    <source>
        <dbReference type="Proteomes" id="UP001595533"/>
    </source>
</evidence>
<dbReference type="NCBIfam" id="TIGR00473">
    <property type="entry name" value="pssA"/>
    <property type="match status" value="1"/>
</dbReference>
<evidence type="ECO:0000256" key="5">
    <source>
        <dbReference type="ARBA" id="ARBA00017171"/>
    </source>
</evidence>
<evidence type="ECO:0000256" key="15">
    <source>
        <dbReference type="RuleBase" id="RU003750"/>
    </source>
</evidence>
<comment type="catalytic activity">
    <reaction evidence="1">
        <text>a CDP-1,2-diacyl-sn-glycerol + L-serine = a 1,2-diacyl-sn-glycero-3-phospho-L-serine + CMP + H(+)</text>
        <dbReference type="Rhea" id="RHEA:16913"/>
        <dbReference type="ChEBI" id="CHEBI:15378"/>
        <dbReference type="ChEBI" id="CHEBI:33384"/>
        <dbReference type="ChEBI" id="CHEBI:57262"/>
        <dbReference type="ChEBI" id="CHEBI:58332"/>
        <dbReference type="ChEBI" id="CHEBI:60377"/>
        <dbReference type="EC" id="2.7.8.8"/>
    </reaction>
</comment>
<comment type="similarity">
    <text evidence="3 15">Belongs to the CDP-alcohol phosphatidyltransferase class-I family.</text>
</comment>
<dbReference type="EC" id="2.7.8.8" evidence="4"/>
<evidence type="ECO:0000256" key="2">
    <source>
        <dbReference type="ARBA" id="ARBA00004127"/>
    </source>
</evidence>
<comment type="caution">
    <text evidence="17">The sequence shown here is derived from an EMBL/GenBank/DDBJ whole genome shotgun (WGS) entry which is preliminary data.</text>
</comment>
<evidence type="ECO:0000256" key="6">
    <source>
        <dbReference type="ARBA" id="ARBA00022516"/>
    </source>
</evidence>
<evidence type="ECO:0000256" key="13">
    <source>
        <dbReference type="ARBA" id="ARBA00023264"/>
    </source>
</evidence>
<keyword evidence="8 16" id="KW-0812">Transmembrane</keyword>
<keyword evidence="18" id="KW-1185">Reference proteome</keyword>
<evidence type="ECO:0000256" key="12">
    <source>
        <dbReference type="ARBA" id="ARBA00023209"/>
    </source>
</evidence>
<feature type="transmembrane region" description="Helical" evidence="16">
    <location>
        <begin position="12"/>
        <end position="31"/>
    </location>
</feature>
<evidence type="ECO:0000256" key="3">
    <source>
        <dbReference type="ARBA" id="ARBA00010441"/>
    </source>
</evidence>
<proteinExistence type="inferred from homology"/>
<comment type="subcellular location">
    <subcellularLocation>
        <location evidence="2">Endomembrane system</location>
        <topology evidence="2">Multi-pass membrane protein</topology>
    </subcellularLocation>
</comment>
<evidence type="ECO:0000256" key="10">
    <source>
        <dbReference type="ARBA" id="ARBA00023098"/>
    </source>
</evidence>
<name>A0ABV7J4T2_9GAMM</name>
<evidence type="ECO:0000256" key="7">
    <source>
        <dbReference type="ARBA" id="ARBA00022679"/>
    </source>
</evidence>
<evidence type="ECO:0000256" key="14">
    <source>
        <dbReference type="ARBA" id="ARBA00032361"/>
    </source>
</evidence>
<evidence type="ECO:0000256" key="11">
    <source>
        <dbReference type="ARBA" id="ARBA00023136"/>
    </source>
</evidence>